<name>A0ACB9TE55_HOLOL</name>
<protein>
    <submittedName>
        <fullName evidence="1">Uncharacterized protein</fullName>
    </submittedName>
</protein>
<sequence length="311" mass="35208">MSTDSGGAPAPPVSELNKTFWKDEFVHDKMASGVPMDQDTIEVENIGSQVEVRSMETLDTEEGIHSERINIQTEEPKALTIIEDEPFYYTGQDQTPYQVYVESIDKNIGQLRDMAFGSLLMKAKVEGVKVIERRGRNRLAVEFSSMTAANLFLKSSFIKNNELRAFTPRHLISCKGIIRRIDPNLSDEFILENIKTSTGRDVLQVKRMKRKKDSEDSTEIEYVNTASVIVTFRGKSLPNYIFFFFCRWKSLMDTVCLDLSHTVVWDSQSDLDNSLGGVQREGCGDLSRKCGSESNTWKEHGCGECNRDGKD</sequence>
<organism evidence="1 2">
    <name type="scientific">Holotrichia oblita</name>
    <name type="common">Chafer beetle</name>
    <dbReference type="NCBI Taxonomy" id="644536"/>
    <lineage>
        <taxon>Eukaryota</taxon>
        <taxon>Metazoa</taxon>
        <taxon>Ecdysozoa</taxon>
        <taxon>Arthropoda</taxon>
        <taxon>Hexapoda</taxon>
        <taxon>Insecta</taxon>
        <taxon>Pterygota</taxon>
        <taxon>Neoptera</taxon>
        <taxon>Endopterygota</taxon>
        <taxon>Coleoptera</taxon>
        <taxon>Polyphaga</taxon>
        <taxon>Scarabaeiformia</taxon>
        <taxon>Scarabaeidae</taxon>
        <taxon>Melolonthinae</taxon>
        <taxon>Holotrichia</taxon>
    </lineage>
</organism>
<proteinExistence type="predicted"/>
<accession>A0ACB9TE55</accession>
<evidence type="ECO:0000313" key="2">
    <source>
        <dbReference type="Proteomes" id="UP001056778"/>
    </source>
</evidence>
<dbReference type="EMBL" id="CM043017">
    <property type="protein sequence ID" value="KAI4465072.1"/>
    <property type="molecule type" value="Genomic_DNA"/>
</dbReference>
<evidence type="ECO:0000313" key="1">
    <source>
        <dbReference type="EMBL" id="KAI4465072.1"/>
    </source>
</evidence>
<reference evidence="1" key="1">
    <citation type="submission" date="2022-04" db="EMBL/GenBank/DDBJ databases">
        <title>Chromosome-scale genome assembly of Holotrichia oblita Faldermann.</title>
        <authorList>
            <person name="Rongchong L."/>
        </authorList>
    </citation>
    <scope>NUCLEOTIDE SEQUENCE</scope>
    <source>
        <strain evidence="1">81SQS9</strain>
    </source>
</reference>
<keyword evidence="2" id="KW-1185">Reference proteome</keyword>
<comment type="caution">
    <text evidence="1">The sequence shown here is derived from an EMBL/GenBank/DDBJ whole genome shotgun (WGS) entry which is preliminary data.</text>
</comment>
<dbReference type="Proteomes" id="UP001056778">
    <property type="component" value="Chromosome 3"/>
</dbReference>
<gene>
    <name evidence="1" type="ORF">MML48_3g00020628</name>
</gene>